<feature type="domain" description="HTH gntR-type" evidence="4">
    <location>
        <begin position="20"/>
        <end position="88"/>
    </location>
</feature>
<gene>
    <name evidence="5" type="ORF">ACFSQ6_11740</name>
</gene>
<dbReference type="InterPro" id="IPR036390">
    <property type="entry name" value="WH_DNA-bd_sf"/>
</dbReference>
<name>A0ABW5UDQ3_9SPHI</name>
<keyword evidence="2" id="KW-0238">DNA-binding</keyword>
<dbReference type="Gene3D" id="3.40.50.2300">
    <property type="match status" value="2"/>
</dbReference>
<sequence>MTEDSTIFHEIKQLSLLAHYSKREQIVQGVINSLEKKIINIGDAMPSVNQMINNLGFARQTIVDAYKELKESGILESKNRLGYFVISDSSNQPLKVCLIIYAFDTFQETFYENFRKSLGDQVTVDLFFHHNNYDVFQQTVNKVNSKYGVYVIAPIEGPETAGLLEQLPAKKTLIVDRFVKLNPSYSYIVQEFSDSSYQAFVSLLDEIRKFDEFIFFFKHFSAEPNDVLNSFQKFIKDYKINGTIKNYYEQGSIEKHKVYFTIHNLELWEMLKDVKEKNLKLGQDLGILSHNDDNIKEIIFDGITTFSIDFAEMGKLAAEFVKNRRPIKYIMPTKLFKRNSL</sequence>
<evidence type="ECO:0000313" key="6">
    <source>
        <dbReference type="Proteomes" id="UP001597418"/>
    </source>
</evidence>
<dbReference type="PROSITE" id="PS50949">
    <property type="entry name" value="HTH_GNTR"/>
    <property type="match status" value="1"/>
</dbReference>
<proteinExistence type="predicted"/>
<dbReference type="Gene3D" id="1.10.10.10">
    <property type="entry name" value="Winged helix-like DNA-binding domain superfamily/Winged helix DNA-binding domain"/>
    <property type="match status" value="1"/>
</dbReference>
<dbReference type="PANTHER" id="PTHR38445">
    <property type="entry name" value="HTH-TYPE TRANSCRIPTIONAL REPRESSOR YTRA"/>
    <property type="match status" value="1"/>
</dbReference>
<dbReference type="SUPFAM" id="SSF46785">
    <property type="entry name" value="Winged helix' DNA-binding domain"/>
    <property type="match status" value="1"/>
</dbReference>
<evidence type="ECO:0000256" key="2">
    <source>
        <dbReference type="ARBA" id="ARBA00023125"/>
    </source>
</evidence>
<evidence type="ECO:0000256" key="3">
    <source>
        <dbReference type="ARBA" id="ARBA00023163"/>
    </source>
</evidence>
<organism evidence="5 6">
    <name type="scientific">Sphingobacterium populi</name>
    <dbReference type="NCBI Taxonomy" id="1812824"/>
    <lineage>
        <taxon>Bacteria</taxon>
        <taxon>Pseudomonadati</taxon>
        <taxon>Bacteroidota</taxon>
        <taxon>Sphingobacteriia</taxon>
        <taxon>Sphingobacteriales</taxon>
        <taxon>Sphingobacteriaceae</taxon>
        <taxon>Sphingobacterium</taxon>
    </lineage>
</organism>
<dbReference type="SUPFAM" id="SSF53822">
    <property type="entry name" value="Periplasmic binding protein-like I"/>
    <property type="match status" value="1"/>
</dbReference>
<dbReference type="SMART" id="SM00345">
    <property type="entry name" value="HTH_GNTR"/>
    <property type="match status" value="1"/>
</dbReference>
<dbReference type="InterPro" id="IPR000524">
    <property type="entry name" value="Tscrpt_reg_HTH_GntR"/>
</dbReference>
<comment type="caution">
    <text evidence="5">The sequence shown here is derived from an EMBL/GenBank/DDBJ whole genome shotgun (WGS) entry which is preliminary data.</text>
</comment>
<keyword evidence="3" id="KW-0804">Transcription</keyword>
<dbReference type="EMBL" id="JBHUMB010000014">
    <property type="protein sequence ID" value="MFD2744063.1"/>
    <property type="molecule type" value="Genomic_DNA"/>
</dbReference>
<evidence type="ECO:0000313" key="5">
    <source>
        <dbReference type="EMBL" id="MFD2744063.1"/>
    </source>
</evidence>
<reference evidence="6" key="1">
    <citation type="journal article" date="2019" name="Int. J. Syst. Evol. Microbiol.">
        <title>The Global Catalogue of Microorganisms (GCM) 10K type strain sequencing project: providing services to taxonomists for standard genome sequencing and annotation.</title>
        <authorList>
            <consortium name="The Broad Institute Genomics Platform"/>
            <consortium name="The Broad Institute Genome Sequencing Center for Infectious Disease"/>
            <person name="Wu L."/>
            <person name="Ma J."/>
        </authorList>
    </citation>
    <scope>NUCLEOTIDE SEQUENCE [LARGE SCALE GENOMIC DNA]</scope>
    <source>
        <strain evidence="6">KCTC 42247</strain>
    </source>
</reference>
<dbReference type="InterPro" id="IPR028082">
    <property type="entry name" value="Peripla_BP_I"/>
</dbReference>
<dbReference type="RefSeq" id="WP_066750677.1">
    <property type="nucleotide sequence ID" value="NZ_JBHUMB010000014.1"/>
</dbReference>
<dbReference type="PANTHER" id="PTHR38445:SF10">
    <property type="entry name" value="GNTR-FAMILY TRANSCRIPTIONAL REGULATOR"/>
    <property type="match status" value="1"/>
</dbReference>
<evidence type="ECO:0000256" key="1">
    <source>
        <dbReference type="ARBA" id="ARBA00023015"/>
    </source>
</evidence>
<keyword evidence="6" id="KW-1185">Reference proteome</keyword>
<protein>
    <submittedName>
        <fullName evidence="5">GntR family transcriptional regulator</fullName>
    </submittedName>
</protein>
<dbReference type="Proteomes" id="UP001597418">
    <property type="component" value="Unassembled WGS sequence"/>
</dbReference>
<dbReference type="InterPro" id="IPR036388">
    <property type="entry name" value="WH-like_DNA-bd_sf"/>
</dbReference>
<evidence type="ECO:0000259" key="4">
    <source>
        <dbReference type="PROSITE" id="PS50949"/>
    </source>
</evidence>
<keyword evidence="1" id="KW-0805">Transcription regulation</keyword>
<accession>A0ABW5UDQ3</accession>
<dbReference type="Pfam" id="PF00392">
    <property type="entry name" value="GntR"/>
    <property type="match status" value="1"/>
</dbReference>